<name>A0A1V0SCI0_9VIRU</name>
<protein>
    <submittedName>
        <fullName evidence="2">Uncharacterized protein</fullName>
    </submittedName>
</protein>
<evidence type="ECO:0000256" key="1">
    <source>
        <dbReference type="SAM" id="MobiDB-lite"/>
    </source>
</evidence>
<proteinExistence type="predicted"/>
<evidence type="ECO:0000313" key="2">
    <source>
        <dbReference type="EMBL" id="ARF09368.1"/>
    </source>
</evidence>
<organism evidence="2">
    <name type="scientific">Catovirus CTV1</name>
    <dbReference type="NCBI Taxonomy" id="1977631"/>
    <lineage>
        <taxon>Viruses</taxon>
        <taxon>Varidnaviria</taxon>
        <taxon>Bamfordvirae</taxon>
        <taxon>Nucleocytoviricota</taxon>
        <taxon>Megaviricetes</taxon>
        <taxon>Imitervirales</taxon>
        <taxon>Mimiviridae</taxon>
        <taxon>Klosneuvirinae</taxon>
        <taxon>Catovirus</taxon>
    </lineage>
</organism>
<reference evidence="2" key="1">
    <citation type="journal article" date="2017" name="Science">
        <title>Giant viruses with an expanded complement of translation system components.</title>
        <authorList>
            <person name="Schulz F."/>
            <person name="Yutin N."/>
            <person name="Ivanova N.N."/>
            <person name="Ortega D.R."/>
            <person name="Lee T.K."/>
            <person name="Vierheilig J."/>
            <person name="Daims H."/>
            <person name="Horn M."/>
            <person name="Wagner M."/>
            <person name="Jensen G.J."/>
            <person name="Kyrpides N.C."/>
            <person name="Koonin E.V."/>
            <person name="Woyke T."/>
        </authorList>
    </citation>
    <scope>NUCLEOTIDE SEQUENCE</scope>
    <source>
        <strain evidence="2">CTV1</strain>
    </source>
</reference>
<feature type="compositionally biased region" description="Low complexity" evidence="1">
    <location>
        <begin position="397"/>
        <end position="408"/>
    </location>
</feature>
<sequence>METESLQKYHDLFVMNITLILNTIITEINDNSSVKKNAIIFYQALDNRQFDMTKTSEMIKKVFSVISKNLDLFKNKDSRIFELKEMREDREVKVTIIPGIDLYEAYVRFNDTSRNLLWKYLKSLYYSSIKMIYTVNGSMDPEILKIERAIKKVISETEIQNDFYEKNPYSKLYRKEDTFNPYIGVGDDTNGNFGVDELSSGPELLGDQTAPGIGSMASLLGIDKMFNLSQLTDQLKNIDPKEIEAHSESIKKMLGDNVDEGTSEMINMMLHDITDELKKDKLSQSQNPVDSIIKIAETVAGKIAPRLDPKKMDMNKIWQSTQNLAKNYTDQKGEKVFNNENNPLTMLTGLMEKQMKSAKAGVHGKQAQGEIIKEYQDVMNKMGMGNINLSGLQNMMNNNSPSNSSGSSQKKKKSKK</sequence>
<dbReference type="EMBL" id="KY684084">
    <property type="protein sequence ID" value="ARF09368.1"/>
    <property type="molecule type" value="Genomic_DNA"/>
</dbReference>
<accession>A0A1V0SCI0</accession>
<gene>
    <name evidence="2" type="ORF">Catovirus_2_317</name>
</gene>
<feature type="region of interest" description="Disordered" evidence="1">
    <location>
        <begin position="389"/>
        <end position="416"/>
    </location>
</feature>